<organism evidence="1 2">
    <name type="scientific">Trichloromonas acetexigens</name>
    <dbReference type="NCBI Taxonomy" id="38815"/>
    <lineage>
        <taxon>Bacteria</taxon>
        <taxon>Pseudomonadati</taxon>
        <taxon>Thermodesulfobacteriota</taxon>
        <taxon>Desulfuromonadia</taxon>
        <taxon>Desulfuromonadales</taxon>
        <taxon>Trichloromonadaceae</taxon>
        <taxon>Trichloromonas</taxon>
    </lineage>
</organism>
<dbReference type="InterPro" id="IPR039060">
    <property type="entry name" value="Antitox_HigA"/>
</dbReference>
<reference evidence="1 2" key="1">
    <citation type="submission" date="2019-07" db="EMBL/GenBank/DDBJ databases">
        <title>Insights of Desulfuromonas acetexigens electromicrobiology.</title>
        <authorList>
            <person name="Katuri K."/>
            <person name="Sapireddy V."/>
            <person name="Shaw D.R."/>
            <person name="Saikaly P."/>
        </authorList>
    </citation>
    <scope>NUCLEOTIDE SEQUENCE [LARGE SCALE GENOMIC DNA]</scope>
    <source>
        <strain evidence="1 2">2873</strain>
    </source>
</reference>
<dbReference type="RefSeq" id="WP_092054563.1">
    <property type="nucleotide sequence ID" value="NZ_FOJJ01000006.1"/>
</dbReference>
<dbReference type="Gene3D" id="1.10.260.40">
    <property type="entry name" value="lambda repressor-like DNA-binding domains"/>
    <property type="match status" value="1"/>
</dbReference>
<evidence type="ECO:0000313" key="2">
    <source>
        <dbReference type="Proteomes" id="UP000317155"/>
    </source>
</evidence>
<dbReference type="PANTHER" id="PTHR40455:SF1">
    <property type="entry name" value="ANTITOXIN HIGA"/>
    <property type="match status" value="1"/>
</dbReference>
<comment type="caution">
    <text evidence="1">The sequence shown here is derived from an EMBL/GenBank/DDBJ whole genome shotgun (WGS) entry which is preliminary data.</text>
</comment>
<accession>A0A550J6E7</accession>
<dbReference type="Proteomes" id="UP000317155">
    <property type="component" value="Unassembled WGS sequence"/>
</dbReference>
<dbReference type="InterPro" id="IPR010982">
    <property type="entry name" value="Lambda_DNA-bd_dom_sf"/>
</dbReference>
<dbReference type="GO" id="GO:0001046">
    <property type="term" value="F:core promoter sequence-specific DNA binding"/>
    <property type="evidence" value="ECO:0007669"/>
    <property type="project" value="TreeGrafter"/>
</dbReference>
<dbReference type="OrthoDB" id="9796786at2"/>
<sequence length="125" mass="14271">MEIKPIKNEADYQAALEEIERLFDAAPDTREGDRLEVLSTLVDAYEEKYYSLPLPNPIEAILYHMESRGLSRRDLEPHIGSRARVSEVLNRKRPLTMEMIRNLHSGLGIPAEVLIQPYPTLKDAA</sequence>
<dbReference type="AlphaFoldDB" id="A0A550J6E7"/>
<evidence type="ECO:0000313" key="1">
    <source>
        <dbReference type="EMBL" id="TRO78838.1"/>
    </source>
</evidence>
<dbReference type="EMBL" id="VJVV01000014">
    <property type="protein sequence ID" value="TRO78838.1"/>
    <property type="molecule type" value="Genomic_DNA"/>
</dbReference>
<name>A0A550J6E7_9BACT</name>
<proteinExistence type="predicted"/>
<dbReference type="PANTHER" id="PTHR40455">
    <property type="entry name" value="ANTITOXIN HIGA"/>
    <property type="match status" value="1"/>
</dbReference>
<dbReference type="GO" id="GO:0006355">
    <property type="term" value="P:regulation of DNA-templated transcription"/>
    <property type="evidence" value="ECO:0007669"/>
    <property type="project" value="InterPro"/>
</dbReference>
<gene>
    <name evidence="1" type="ORF">FL622_15335</name>
</gene>
<protein>
    <submittedName>
        <fullName evidence="1">Transcriptional regulator</fullName>
    </submittedName>
</protein>
<keyword evidence="2" id="KW-1185">Reference proteome</keyword>
<dbReference type="SUPFAM" id="SSF47413">
    <property type="entry name" value="lambda repressor-like DNA-binding domains"/>
    <property type="match status" value="1"/>
</dbReference>